<accession>A0A810PYE5</accession>
<proteinExistence type="predicted"/>
<gene>
    <name evidence="1" type="ORF">MM35RIKEN_13390</name>
</gene>
<evidence type="ECO:0008006" key="3">
    <source>
        <dbReference type="Google" id="ProtNLM"/>
    </source>
</evidence>
<sequence>MVNKKRVGMMMAVTLLIGVLLFCSVFFLVRRANREITQRSFDELTTATRQIAKDFVDTANADQTILSAMAELIAGHDERDNDAVLRIMKSFSLSETFVSTVALLRPDGTLLLTDGGLYRIGGDEFVVFSKADAAVCEARMQAVSSALAAQDYSISYGIAAQRVSAGLGDLVREADENMLKDKRRYYAEHDRRRPR</sequence>
<dbReference type="InterPro" id="IPR043128">
    <property type="entry name" value="Rev_trsase/Diguanyl_cyclase"/>
</dbReference>
<name>A0A810PYE5_9FIRM</name>
<dbReference type="Proteomes" id="UP000681343">
    <property type="component" value="Chromosome"/>
</dbReference>
<dbReference type="EMBL" id="AP023415">
    <property type="protein sequence ID" value="BCK79147.1"/>
    <property type="molecule type" value="Genomic_DNA"/>
</dbReference>
<dbReference type="KEGG" id="vfa:MM35RIKEN_13390"/>
<dbReference type="SUPFAM" id="SSF55073">
    <property type="entry name" value="Nucleotide cyclase"/>
    <property type="match status" value="1"/>
</dbReference>
<keyword evidence="2" id="KW-1185">Reference proteome</keyword>
<protein>
    <recommendedName>
        <fullName evidence="3">GGDEF domain-containing protein</fullName>
    </recommendedName>
</protein>
<dbReference type="InterPro" id="IPR029787">
    <property type="entry name" value="Nucleotide_cyclase"/>
</dbReference>
<reference evidence="1" key="1">
    <citation type="submission" date="2020-09" db="EMBL/GenBank/DDBJ databases">
        <title>New species isolated from human feces.</title>
        <authorList>
            <person name="Kitahara M."/>
            <person name="Shigeno Y."/>
            <person name="Shime M."/>
            <person name="Matsumoto Y."/>
            <person name="Nakamura S."/>
            <person name="Motooka D."/>
            <person name="Fukuoka S."/>
            <person name="Nishikawa H."/>
            <person name="Benno Y."/>
        </authorList>
    </citation>
    <scope>NUCLEOTIDE SEQUENCE</scope>
    <source>
        <strain evidence="1">MM35</strain>
    </source>
</reference>
<evidence type="ECO:0000313" key="2">
    <source>
        <dbReference type="Proteomes" id="UP000681343"/>
    </source>
</evidence>
<evidence type="ECO:0000313" key="1">
    <source>
        <dbReference type="EMBL" id="BCK79147.1"/>
    </source>
</evidence>
<organism evidence="1 2">
    <name type="scientific">Vescimonas fastidiosa</name>
    <dbReference type="NCBI Taxonomy" id="2714353"/>
    <lineage>
        <taxon>Bacteria</taxon>
        <taxon>Bacillati</taxon>
        <taxon>Bacillota</taxon>
        <taxon>Clostridia</taxon>
        <taxon>Eubacteriales</taxon>
        <taxon>Oscillospiraceae</taxon>
        <taxon>Vescimonas</taxon>
    </lineage>
</organism>
<dbReference type="Gene3D" id="3.30.70.270">
    <property type="match status" value="1"/>
</dbReference>
<dbReference type="AlphaFoldDB" id="A0A810PYE5"/>